<name>A0AAD4DG60_9FUNG</name>
<gene>
    <name evidence="2" type="ORF">BGZ95_006793</name>
</gene>
<feature type="region of interest" description="Disordered" evidence="1">
    <location>
        <begin position="1"/>
        <end position="37"/>
    </location>
</feature>
<organism evidence="2 3">
    <name type="scientific">Linnemannia exigua</name>
    <dbReference type="NCBI Taxonomy" id="604196"/>
    <lineage>
        <taxon>Eukaryota</taxon>
        <taxon>Fungi</taxon>
        <taxon>Fungi incertae sedis</taxon>
        <taxon>Mucoromycota</taxon>
        <taxon>Mortierellomycotina</taxon>
        <taxon>Mortierellomycetes</taxon>
        <taxon>Mortierellales</taxon>
        <taxon>Mortierellaceae</taxon>
        <taxon>Linnemannia</taxon>
    </lineage>
</organism>
<comment type="caution">
    <text evidence="2">The sequence shown here is derived from an EMBL/GenBank/DDBJ whole genome shotgun (WGS) entry which is preliminary data.</text>
</comment>
<feature type="region of interest" description="Disordered" evidence="1">
    <location>
        <begin position="74"/>
        <end position="103"/>
    </location>
</feature>
<feature type="compositionally biased region" description="Polar residues" evidence="1">
    <location>
        <begin position="90"/>
        <end position="99"/>
    </location>
</feature>
<evidence type="ECO:0000256" key="1">
    <source>
        <dbReference type="SAM" id="MobiDB-lite"/>
    </source>
</evidence>
<feature type="compositionally biased region" description="Basic and acidic residues" evidence="1">
    <location>
        <begin position="74"/>
        <end position="86"/>
    </location>
</feature>
<dbReference type="Proteomes" id="UP001194580">
    <property type="component" value="Unassembled WGS sequence"/>
</dbReference>
<evidence type="ECO:0000313" key="3">
    <source>
        <dbReference type="Proteomes" id="UP001194580"/>
    </source>
</evidence>
<dbReference type="AlphaFoldDB" id="A0AAD4DG60"/>
<feature type="compositionally biased region" description="Low complexity" evidence="1">
    <location>
        <begin position="135"/>
        <end position="160"/>
    </location>
</feature>
<sequence length="221" mass="23646">MDILSPLAESPFNTTTTATTNESSTDSAAATTTTAAATGGLRRKNTLKAYLANKNKLKERQAINVIVDPSVLAREDSSGSEHETEKTPFSPISPTNLMSPASGKRIDTDLETLDDEKKAIEDQLAAITQQLNGKSPSSSAPSSPTGATSTTAGATATGGSPFEAVDEAALIEKRTRLCAELDSIIKRRRELLQSWARDYKNLKRSGSLAKRQEDLFWVTTA</sequence>
<feature type="compositionally biased region" description="Low complexity" evidence="1">
    <location>
        <begin position="14"/>
        <end position="37"/>
    </location>
</feature>
<dbReference type="EMBL" id="JAAAIL010000320">
    <property type="protein sequence ID" value="KAG0276947.1"/>
    <property type="molecule type" value="Genomic_DNA"/>
</dbReference>
<proteinExistence type="predicted"/>
<reference evidence="2" key="1">
    <citation type="journal article" date="2020" name="Fungal Divers.">
        <title>Resolving the Mortierellaceae phylogeny through synthesis of multi-gene phylogenetics and phylogenomics.</title>
        <authorList>
            <person name="Vandepol N."/>
            <person name="Liber J."/>
            <person name="Desiro A."/>
            <person name="Na H."/>
            <person name="Kennedy M."/>
            <person name="Barry K."/>
            <person name="Grigoriev I.V."/>
            <person name="Miller A.N."/>
            <person name="O'Donnell K."/>
            <person name="Stajich J.E."/>
            <person name="Bonito G."/>
        </authorList>
    </citation>
    <scope>NUCLEOTIDE SEQUENCE</scope>
    <source>
        <strain evidence="2">NRRL 28262</strain>
    </source>
</reference>
<evidence type="ECO:0000313" key="2">
    <source>
        <dbReference type="EMBL" id="KAG0276947.1"/>
    </source>
</evidence>
<protein>
    <submittedName>
        <fullName evidence="2">Uncharacterized protein</fullName>
    </submittedName>
</protein>
<keyword evidence="3" id="KW-1185">Reference proteome</keyword>
<feature type="region of interest" description="Disordered" evidence="1">
    <location>
        <begin position="130"/>
        <end position="160"/>
    </location>
</feature>
<accession>A0AAD4DG60</accession>